<protein>
    <submittedName>
        <fullName evidence="2">Uncharacterized protein</fullName>
    </submittedName>
</protein>
<evidence type="ECO:0000313" key="3">
    <source>
        <dbReference type="Proteomes" id="UP001152759"/>
    </source>
</evidence>
<organism evidence="2 3">
    <name type="scientific">Bemisia tabaci</name>
    <name type="common">Sweetpotato whitefly</name>
    <name type="synonym">Aleurodes tabaci</name>
    <dbReference type="NCBI Taxonomy" id="7038"/>
    <lineage>
        <taxon>Eukaryota</taxon>
        <taxon>Metazoa</taxon>
        <taxon>Ecdysozoa</taxon>
        <taxon>Arthropoda</taxon>
        <taxon>Hexapoda</taxon>
        <taxon>Insecta</taxon>
        <taxon>Pterygota</taxon>
        <taxon>Neoptera</taxon>
        <taxon>Paraneoptera</taxon>
        <taxon>Hemiptera</taxon>
        <taxon>Sternorrhyncha</taxon>
        <taxon>Aleyrodoidea</taxon>
        <taxon>Aleyrodidae</taxon>
        <taxon>Aleyrodinae</taxon>
        <taxon>Bemisia</taxon>
    </lineage>
</organism>
<accession>A0A9P0AB64</accession>
<feature type="region of interest" description="Disordered" evidence="1">
    <location>
        <begin position="1"/>
        <end position="91"/>
    </location>
</feature>
<reference evidence="2" key="1">
    <citation type="submission" date="2021-12" db="EMBL/GenBank/DDBJ databases">
        <authorList>
            <person name="King R."/>
        </authorList>
    </citation>
    <scope>NUCLEOTIDE SEQUENCE</scope>
</reference>
<evidence type="ECO:0000256" key="1">
    <source>
        <dbReference type="SAM" id="MobiDB-lite"/>
    </source>
</evidence>
<feature type="compositionally biased region" description="Low complexity" evidence="1">
    <location>
        <begin position="71"/>
        <end position="80"/>
    </location>
</feature>
<feature type="compositionally biased region" description="Polar residues" evidence="1">
    <location>
        <begin position="13"/>
        <end position="29"/>
    </location>
</feature>
<name>A0A9P0AB64_BEMTA</name>
<keyword evidence="3" id="KW-1185">Reference proteome</keyword>
<proteinExistence type="predicted"/>
<feature type="compositionally biased region" description="Low complexity" evidence="1">
    <location>
        <begin position="44"/>
        <end position="54"/>
    </location>
</feature>
<evidence type="ECO:0000313" key="2">
    <source>
        <dbReference type="EMBL" id="CAH0387854.1"/>
    </source>
</evidence>
<feature type="compositionally biased region" description="Polar residues" evidence="1">
    <location>
        <begin position="82"/>
        <end position="91"/>
    </location>
</feature>
<gene>
    <name evidence="2" type="ORF">BEMITA_LOCUS6819</name>
</gene>
<sequence length="91" mass="9668">MLKALSSLAEKVSPNTTDSNANKLGSISANSYSYSHNSHPHPHPYNNHNGNGHSTLNGNSLAHRQSPRPQAPLAPLAPLAITNGNSEHNNK</sequence>
<dbReference type="AlphaFoldDB" id="A0A9P0AB64"/>
<dbReference type="EMBL" id="OU963865">
    <property type="protein sequence ID" value="CAH0387854.1"/>
    <property type="molecule type" value="Genomic_DNA"/>
</dbReference>
<dbReference type="Proteomes" id="UP001152759">
    <property type="component" value="Chromosome 4"/>
</dbReference>